<dbReference type="InterPro" id="IPR010971">
    <property type="entry name" value="UbiH/COQ6"/>
</dbReference>
<dbReference type="Proteomes" id="UP001143362">
    <property type="component" value="Unassembled WGS sequence"/>
</dbReference>
<comment type="caution">
    <text evidence="9">The sequence shown here is derived from an EMBL/GenBank/DDBJ whole genome shotgun (WGS) entry which is preliminary data.</text>
</comment>
<accession>A0ABT3TCR1</accession>
<dbReference type="InterPro" id="IPR002938">
    <property type="entry name" value="FAD-bd"/>
</dbReference>
<comment type="pathway">
    <text evidence="2">Cofactor biosynthesis; ubiquinone biosynthesis.</text>
</comment>
<keyword evidence="5" id="KW-0274">FAD</keyword>
<proteinExistence type="inferred from homology"/>
<evidence type="ECO:0000313" key="10">
    <source>
        <dbReference type="Proteomes" id="UP001143362"/>
    </source>
</evidence>
<dbReference type="Pfam" id="PF01494">
    <property type="entry name" value="FAD_binding_3"/>
    <property type="match status" value="1"/>
</dbReference>
<dbReference type="PRINTS" id="PR00420">
    <property type="entry name" value="RNGMNOXGNASE"/>
</dbReference>
<keyword evidence="4" id="KW-0285">Flavoprotein</keyword>
<dbReference type="PANTHER" id="PTHR43876">
    <property type="entry name" value="UBIQUINONE BIOSYNTHESIS MONOOXYGENASE COQ6, MITOCHONDRIAL"/>
    <property type="match status" value="1"/>
</dbReference>
<dbReference type="RefSeq" id="WP_279244056.1">
    <property type="nucleotide sequence ID" value="NZ_SHNN01000001.1"/>
</dbReference>
<evidence type="ECO:0000256" key="5">
    <source>
        <dbReference type="ARBA" id="ARBA00022827"/>
    </source>
</evidence>
<reference evidence="9" key="1">
    <citation type="submission" date="2019-02" db="EMBL/GenBank/DDBJ databases">
        <authorList>
            <person name="Li S.-H."/>
        </authorList>
    </citation>
    <scope>NUCLEOTIDE SEQUENCE</scope>
    <source>
        <strain evidence="9">IMCC14734</strain>
    </source>
</reference>
<comment type="similarity">
    <text evidence="3">Belongs to the UbiH/COQ6 family.</text>
</comment>
<dbReference type="InterPro" id="IPR051205">
    <property type="entry name" value="UbiH/COQ6_monooxygenase"/>
</dbReference>
<sequence>MSNPDYDVVIVGAGIAGSALACALLETDLRVGLVEASPLSTEAPTPVVEVNDFDRRVSAITPLSQALLQKLNVWPMVLEMGVSAYQHMRVWDGDGTASLNFSATELDVPVLGHIIENRVLTAALAQRVLSSGSVNVLAPQRVVGYEALPRGARVELADGTALSTRLLVAADGALSGVRELADMPTREWDYGHHAIVCTVEVERPHQNTAWQRFSSTGPLAFLPLSSQSGRHYCSIVWSQQNEIAEELLALDDVAFTQALGDAIEWRLGQIMALSARAGFPLRQRHAIDYVQPGLALIGDAAHTIHPLAGQGINLGLQDVSVLAEEIMRGVQLGMDPGELALLARYQRRRKGENLLMMAAMDGFKHVFEQQALPLRWLRNTGMRLVGQAVPLKQQLMRHAMGIR</sequence>
<dbReference type="NCBIfam" id="TIGR01988">
    <property type="entry name" value="Ubi-OHases"/>
    <property type="match status" value="1"/>
</dbReference>
<keyword evidence="7" id="KW-0503">Monooxygenase</keyword>
<organism evidence="9 10">
    <name type="scientific">Candidatus Litorirhabdus singularis</name>
    <dbReference type="NCBI Taxonomy" id="2518993"/>
    <lineage>
        <taxon>Bacteria</taxon>
        <taxon>Pseudomonadati</taxon>
        <taxon>Pseudomonadota</taxon>
        <taxon>Gammaproteobacteria</taxon>
        <taxon>Cellvibrionales</taxon>
        <taxon>Halieaceae</taxon>
        <taxon>Candidatus Litorirhabdus</taxon>
    </lineage>
</organism>
<dbReference type="SUPFAM" id="SSF51905">
    <property type="entry name" value="FAD/NAD(P)-binding domain"/>
    <property type="match status" value="1"/>
</dbReference>
<dbReference type="InterPro" id="IPR036188">
    <property type="entry name" value="FAD/NAD-bd_sf"/>
</dbReference>
<evidence type="ECO:0000256" key="2">
    <source>
        <dbReference type="ARBA" id="ARBA00004749"/>
    </source>
</evidence>
<evidence type="ECO:0000256" key="4">
    <source>
        <dbReference type="ARBA" id="ARBA00022630"/>
    </source>
</evidence>
<protein>
    <submittedName>
        <fullName evidence="9">2-octaprenyl-3-methyl-6-methoxy-1,4-benzoquinol hydroxylase</fullName>
    </submittedName>
</protein>
<keyword evidence="10" id="KW-1185">Reference proteome</keyword>
<keyword evidence="6" id="KW-0560">Oxidoreductase</keyword>
<dbReference type="InterPro" id="IPR018168">
    <property type="entry name" value="Ubi_Hdrlase_CS"/>
</dbReference>
<dbReference type="PANTHER" id="PTHR43876:SF7">
    <property type="entry name" value="UBIQUINONE BIOSYNTHESIS MONOOXYGENASE COQ6, MITOCHONDRIAL"/>
    <property type="match status" value="1"/>
</dbReference>
<name>A0ABT3TCR1_9GAMM</name>
<evidence type="ECO:0000259" key="8">
    <source>
        <dbReference type="Pfam" id="PF01494"/>
    </source>
</evidence>
<evidence type="ECO:0000256" key="1">
    <source>
        <dbReference type="ARBA" id="ARBA00001974"/>
    </source>
</evidence>
<dbReference type="PROSITE" id="PS01304">
    <property type="entry name" value="UBIH"/>
    <property type="match status" value="1"/>
</dbReference>
<feature type="domain" description="FAD-binding" evidence="8">
    <location>
        <begin position="5"/>
        <end position="349"/>
    </location>
</feature>
<evidence type="ECO:0000256" key="3">
    <source>
        <dbReference type="ARBA" id="ARBA00005349"/>
    </source>
</evidence>
<comment type="cofactor">
    <cofactor evidence="1">
        <name>FAD</name>
        <dbReference type="ChEBI" id="CHEBI:57692"/>
    </cofactor>
</comment>
<evidence type="ECO:0000313" key="9">
    <source>
        <dbReference type="EMBL" id="MCX2980076.1"/>
    </source>
</evidence>
<dbReference type="EMBL" id="SHNN01000001">
    <property type="protein sequence ID" value="MCX2980076.1"/>
    <property type="molecule type" value="Genomic_DNA"/>
</dbReference>
<evidence type="ECO:0000256" key="6">
    <source>
        <dbReference type="ARBA" id="ARBA00023002"/>
    </source>
</evidence>
<dbReference type="Gene3D" id="3.50.50.60">
    <property type="entry name" value="FAD/NAD(P)-binding domain"/>
    <property type="match status" value="2"/>
</dbReference>
<gene>
    <name evidence="9" type="ORF">EYC98_04260</name>
</gene>
<evidence type="ECO:0000256" key="7">
    <source>
        <dbReference type="ARBA" id="ARBA00023033"/>
    </source>
</evidence>